<proteinExistence type="predicted"/>
<organism evidence="2 3">
    <name type="scientific">Ureaplasma urealyticum</name>
    <name type="common">Ureaplasma urealyticum biotype 2</name>
    <dbReference type="NCBI Taxonomy" id="2130"/>
    <lineage>
        <taxon>Bacteria</taxon>
        <taxon>Bacillati</taxon>
        <taxon>Mycoplasmatota</taxon>
        <taxon>Mycoplasmoidales</taxon>
        <taxon>Mycoplasmoidaceae</taxon>
        <taxon>Ureaplasma</taxon>
    </lineage>
</organism>
<dbReference type="NCBIfam" id="NF045726">
    <property type="entry name" value="XXplasma_LP"/>
    <property type="match status" value="1"/>
</dbReference>
<evidence type="ECO:0000256" key="1">
    <source>
        <dbReference type="SAM" id="SignalP"/>
    </source>
</evidence>
<gene>
    <name evidence="2" type="ORF">FJM05_00360</name>
</gene>
<dbReference type="InterPro" id="IPR054816">
    <property type="entry name" value="Lipoprotein_mollicutes-type_CS"/>
</dbReference>
<protein>
    <submittedName>
        <fullName evidence="2">Iron ABC transporter substrate-binding protein</fullName>
    </submittedName>
</protein>
<accession>A0AAP9D757</accession>
<dbReference type="PROSITE" id="PS51257">
    <property type="entry name" value="PROKAR_LIPOPROTEIN"/>
    <property type="match status" value="1"/>
</dbReference>
<feature type="signal peptide" evidence="1">
    <location>
        <begin position="1"/>
        <end position="23"/>
    </location>
</feature>
<dbReference type="AlphaFoldDB" id="A0AAP9D757"/>
<dbReference type="RefSeq" id="WP_004027180.1">
    <property type="nucleotide sequence ID" value="NZ_CP041200.1"/>
</dbReference>
<dbReference type="EMBL" id="CP041200">
    <property type="protein sequence ID" value="QDI64663.1"/>
    <property type="molecule type" value="Genomic_DNA"/>
</dbReference>
<dbReference type="Proteomes" id="UP000318231">
    <property type="component" value="Chromosome"/>
</dbReference>
<keyword evidence="1" id="KW-0732">Signal</keyword>
<name>A0AAP9D757_UREUR</name>
<reference evidence="2 3" key="1">
    <citation type="submission" date="2019-07" db="EMBL/GenBank/DDBJ databases">
        <title>Comparative genomics of three clinical Ureaplasma species: analysis of their core genomes and virulence factors.</title>
        <authorList>
            <person name="Yang T."/>
            <person name="Zhang Y."/>
            <person name="Li X."/>
            <person name="Kong Y."/>
            <person name="Yu H."/>
            <person name="Ruan Z."/>
            <person name="Xie X."/>
            <person name="Zhang J."/>
        </authorList>
    </citation>
    <scope>NUCLEOTIDE SEQUENCE [LARGE SCALE GENOMIC DNA]</scope>
    <source>
        <strain evidence="2 3">132</strain>
    </source>
</reference>
<sequence length="656" mass="76104">MHKKTKIYLLGTFGLLSFGISVATIASSCTKTSSTNIQEQIKYDIMPTYTSQADNLLALGITPDYYPQQMYWKKKAPYDYLNPQKSDYQKWFYEKDNFANQFKEKLTSLEKDIKQYGTTWWSFSGNTYGEGVSEEYWNKNKGKLVYYDRYLIDNSHFERAKKSLVAHDGPISNPNTIIPVDFKMSRDFYLTLNKDDILNFKNKPNSLLRKSLLLGLEYKDKEKGELNELYNYSYIANKLQEDYFNGQTFDGINFNNSAFKKRVLEGNDIPIFYTEKNWNNPKSLNSKIYEALKTVVLTKKVRESGLNHLNYNPFSPTIKQDDYITSILQHHPIYEQNMRWDGGTQVYLGTMRDSLLYLYDIAYATTKYAYSEQAQIDFKDNLAKLEPLKKALFNANQIAKNLIERLNKIRAYFQAVGVVDKNYNPDLKQFDNTNSKTLGLLTTSQNSGSSTLQTQSKYGFLYYDLGFKAPKPILKKDEWTELLEDVNGKQLLCHRHGNGQIHCFGGGDSQDGVQVDKNIVGSLFNMDDNGWWWNLGEGSLSASNFAKFNSQFDYLIKISYQNLEDFHSNNLTRPQKELIMSLIKPNYEDPANRVFDDNYELWNDGIKSPIGYNMILDSIIRIINKTIDPQVIKQNEHLLREANNWGSYWDTFVNSK</sequence>
<feature type="chain" id="PRO_5042962396" evidence="1">
    <location>
        <begin position="24"/>
        <end position="656"/>
    </location>
</feature>
<evidence type="ECO:0000313" key="2">
    <source>
        <dbReference type="EMBL" id="QDI64663.1"/>
    </source>
</evidence>
<evidence type="ECO:0000313" key="3">
    <source>
        <dbReference type="Proteomes" id="UP000318231"/>
    </source>
</evidence>